<evidence type="ECO:0000256" key="1">
    <source>
        <dbReference type="ARBA" id="ARBA00001561"/>
    </source>
</evidence>
<dbReference type="GO" id="GO:0008745">
    <property type="term" value="F:N-acetylmuramoyl-L-alanine amidase activity"/>
    <property type="evidence" value="ECO:0007669"/>
    <property type="project" value="UniProtKB-EC"/>
</dbReference>
<evidence type="ECO:0000256" key="2">
    <source>
        <dbReference type="ARBA" id="ARBA00011901"/>
    </source>
</evidence>
<dbReference type="Gene3D" id="3.40.630.40">
    <property type="entry name" value="Zn-dependent exopeptidases"/>
    <property type="match status" value="1"/>
</dbReference>
<comment type="caution">
    <text evidence="6">The sequence shown here is derived from an EMBL/GenBank/DDBJ whole genome shotgun (WGS) entry which is preliminary data.</text>
</comment>
<dbReference type="GO" id="GO:0030288">
    <property type="term" value="C:outer membrane-bounded periplasmic space"/>
    <property type="evidence" value="ECO:0007669"/>
    <property type="project" value="TreeGrafter"/>
</dbReference>
<protein>
    <recommendedName>
        <fullName evidence="2">N-acetylmuramoyl-L-alanine amidase</fullName>
        <ecNumber evidence="2">3.5.1.28</ecNumber>
    </recommendedName>
</protein>
<dbReference type="AlphaFoldDB" id="A0A3D8J243"/>
<dbReference type="PANTHER" id="PTHR30404:SF0">
    <property type="entry name" value="N-ACETYLMURAMOYL-L-ALANINE AMIDASE AMIC"/>
    <property type="match status" value="1"/>
</dbReference>
<evidence type="ECO:0000256" key="3">
    <source>
        <dbReference type="ARBA" id="ARBA00022801"/>
    </source>
</evidence>
<reference evidence="6 7" key="1">
    <citation type="submission" date="2018-04" db="EMBL/GenBank/DDBJ databases">
        <title>Novel Campyloabacter and Helicobacter Species and Strains.</title>
        <authorList>
            <person name="Mannion A.J."/>
            <person name="Shen Z."/>
            <person name="Fox J.G."/>
        </authorList>
    </citation>
    <scope>NUCLEOTIDE SEQUENCE [LARGE SCALE GENOMIC DNA]</scope>
    <source>
        <strain evidence="6 7">MIT 04-9366</strain>
    </source>
</reference>
<dbReference type="SMART" id="SM00646">
    <property type="entry name" value="Ami_3"/>
    <property type="match status" value="1"/>
</dbReference>
<dbReference type="PANTHER" id="PTHR30404">
    <property type="entry name" value="N-ACETYLMURAMOYL-L-ALANINE AMIDASE"/>
    <property type="match status" value="1"/>
</dbReference>
<accession>A0A3D8J243</accession>
<evidence type="ECO:0000313" key="6">
    <source>
        <dbReference type="EMBL" id="RDU71453.1"/>
    </source>
</evidence>
<sequence length="374" mass="42032">MARLLAFFFALTCWLYPAGNPKDLYITQVVPYGKSNIKITFNKKITLADIKQKTFSPTKEVLDIQAILSTKRRTYHFPDKSKAQIAQYKPKITRIVLTSPKKLSYGVRIVEKNLYIEIDPKDKEEGDKILKDLPLSKKSPSKAPQTPSSKKRIVIDAGHGGKDCGAIGVVKVCEKVITLDVAKLLENELKKRGYIVYMTRSKDTYLGLRERTQYANAKNADLFISIHANSVPKRSSKNANGIETYFLSTARSERAKNVAEKENKDDIDAMNYFSKLSYLNSMNTHRLIASNKLAIDIQSGILRELKAKYPNLIDGGVREGPFWVLAGALMPSVLIEIGYISHPTEGRRINHRDYQITLAKGIADGIEGYFAKNP</sequence>
<keyword evidence="7" id="KW-1185">Reference proteome</keyword>
<gene>
    <name evidence="6" type="ORF">CQA58_02600</name>
</gene>
<dbReference type="RefSeq" id="WP_115569165.1">
    <property type="nucleotide sequence ID" value="NZ_NXLV01000003.1"/>
</dbReference>
<dbReference type="EMBL" id="NXLV01000003">
    <property type="protein sequence ID" value="RDU71453.1"/>
    <property type="molecule type" value="Genomic_DNA"/>
</dbReference>
<evidence type="ECO:0000259" key="5">
    <source>
        <dbReference type="SMART" id="SM00646"/>
    </source>
</evidence>
<dbReference type="Pfam" id="PF01520">
    <property type="entry name" value="Amidase_3"/>
    <property type="match status" value="1"/>
</dbReference>
<evidence type="ECO:0000313" key="7">
    <source>
        <dbReference type="Proteomes" id="UP000257045"/>
    </source>
</evidence>
<dbReference type="FunFam" id="3.40.630.40:FF:000005">
    <property type="entry name" value="N-acetylmuramoyl-L-alanine amidase (AmiA)"/>
    <property type="match status" value="1"/>
</dbReference>
<name>A0A3D8J243_9HELI</name>
<dbReference type="CDD" id="cd02696">
    <property type="entry name" value="MurNAc-LAA"/>
    <property type="match status" value="1"/>
</dbReference>
<dbReference type="Proteomes" id="UP000257045">
    <property type="component" value="Unassembled WGS sequence"/>
</dbReference>
<proteinExistence type="predicted"/>
<dbReference type="EC" id="3.5.1.28" evidence="2"/>
<dbReference type="GO" id="GO:0009253">
    <property type="term" value="P:peptidoglycan catabolic process"/>
    <property type="evidence" value="ECO:0007669"/>
    <property type="project" value="InterPro"/>
</dbReference>
<dbReference type="InterPro" id="IPR002508">
    <property type="entry name" value="MurNAc-LAA_cat"/>
</dbReference>
<dbReference type="InterPro" id="IPR050695">
    <property type="entry name" value="N-acetylmuramoyl_amidase_3"/>
</dbReference>
<feature type="domain" description="MurNAc-LAA" evidence="5">
    <location>
        <begin position="212"/>
        <end position="367"/>
    </location>
</feature>
<organism evidence="6 7">
    <name type="scientific">Helicobacter brantae</name>
    <dbReference type="NCBI Taxonomy" id="375927"/>
    <lineage>
        <taxon>Bacteria</taxon>
        <taxon>Pseudomonadati</taxon>
        <taxon>Campylobacterota</taxon>
        <taxon>Epsilonproteobacteria</taxon>
        <taxon>Campylobacterales</taxon>
        <taxon>Helicobacteraceae</taxon>
        <taxon>Helicobacter</taxon>
    </lineage>
</organism>
<evidence type="ECO:0000256" key="4">
    <source>
        <dbReference type="SAM" id="MobiDB-lite"/>
    </source>
</evidence>
<feature type="region of interest" description="Disordered" evidence="4">
    <location>
        <begin position="131"/>
        <end position="152"/>
    </location>
</feature>
<comment type="catalytic activity">
    <reaction evidence="1">
        <text>Hydrolyzes the link between N-acetylmuramoyl residues and L-amino acid residues in certain cell-wall glycopeptides.</text>
        <dbReference type="EC" id="3.5.1.28"/>
    </reaction>
</comment>
<dbReference type="OrthoDB" id="9806267at2"/>
<keyword evidence="3" id="KW-0378">Hydrolase</keyword>
<dbReference type="SUPFAM" id="SSF53187">
    <property type="entry name" value="Zn-dependent exopeptidases"/>
    <property type="match status" value="1"/>
</dbReference>